<organism evidence="1 2">
    <name type="scientific">Choristoneura fumiferana</name>
    <name type="common">Spruce budworm moth</name>
    <name type="synonym">Archips fumiferana</name>
    <dbReference type="NCBI Taxonomy" id="7141"/>
    <lineage>
        <taxon>Eukaryota</taxon>
        <taxon>Metazoa</taxon>
        <taxon>Ecdysozoa</taxon>
        <taxon>Arthropoda</taxon>
        <taxon>Hexapoda</taxon>
        <taxon>Insecta</taxon>
        <taxon>Pterygota</taxon>
        <taxon>Neoptera</taxon>
        <taxon>Endopterygota</taxon>
        <taxon>Lepidoptera</taxon>
        <taxon>Glossata</taxon>
        <taxon>Ditrysia</taxon>
        <taxon>Tortricoidea</taxon>
        <taxon>Tortricidae</taxon>
        <taxon>Tortricinae</taxon>
        <taxon>Choristoneura</taxon>
    </lineage>
</organism>
<dbReference type="EMBL" id="CM046104">
    <property type="protein sequence ID" value="KAI8424232.1"/>
    <property type="molecule type" value="Genomic_DNA"/>
</dbReference>
<gene>
    <name evidence="1" type="ORF">MSG28_002803</name>
</gene>
<proteinExistence type="predicted"/>
<protein>
    <submittedName>
        <fullName evidence="1">Uncharacterized protein</fullName>
    </submittedName>
</protein>
<accession>A0ACC0JJF2</accession>
<name>A0ACC0JJF2_CHOFU</name>
<reference evidence="1 2" key="1">
    <citation type="journal article" date="2022" name="Genome Biol. Evol.">
        <title>The Spruce Budworm Genome: Reconstructing the Evolutionary History of Antifreeze Proteins.</title>
        <authorList>
            <person name="Beliveau C."/>
            <person name="Gagne P."/>
            <person name="Picq S."/>
            <person name="Vernygora O."/>
            <person name="Keeling C.I."/>
            <person name="Pinkney K."/>
            <person name="Doucet D."/>
            <person name="Wen F."/>
            <person name="Johnston J.S."/>
            <person name="Maaroufi H."/>
            <person name="Boyle B."/>
            <person name="Laroche J."/>
            <person name="Dewar K."/>
            <person name="Juretic N."/>
            <person name="Blackburn G."/>
            <person name="Nisole A."/>
            <person name="Brunet B."/>
            <person name="Brandao M."/>
            <person name="Lumley L."/>
            <person name="Duan J."/>
            <person name="Quan G."/>
            <person name="Lucarotti C.J."/>
            <person name="Roe A.D."/>
            <person name="Sperling F.A.H."/>
            <person name="Levesque R.C."/>
            <person name="Cusson M."/>
        </authorList>
    </citation>
    <scope>NUCLEOTIDE SEQUENCE [LARGE SCALE GENOMIC DNA]</scope>
    <source>
        <strain evidence="1">Glfc:IPQL:Cfum</strain>
    </source>
</reference>
<comment type="caution">
    <text evidence="1">The sequence shown here is derived from an EMBL/GenBank/DDBJ whole genome shotgun (WGS) entry which is preliminary data.</text>
</comment>
<evidence type="ECO:0000313" key="2">
    <source>
        <dbReference type="Proteomes" id="UP001064048"/>
    </source>
</evidence>
<sequence>MATLADNETIMLNGFMRWLLRFLVSLIAIGVRPLTYFLTIRRTRKCPPPTNPVLFKSATTLTGMIRNKQAALISSGASVMGVGSDIAGSLRLPPMFTGHVPDCPEEEFEDYFALGPITRYAEDLGLLLKVLRQPGAPDVPFDKPVDISKLKFYYMEGDNSNVTNKIGSDVKKAMDKAKAYMKSTYNIEVKETALSDDGVLLYPAFPYPADLHYRVYYKFLNCGYLTIFNALGVVCLG</sequence>
<evidence type="ECO:0000313" key="1">
    <source>
        <dbReference type="EMBL" id="KAI8424232.1"/>
    </source>
</evidence>
<keyword evidence="2" id="KW-1185">Reference proteome</keyword>
<dbReference type="Proteomes" id="UP001064048">
    <property type="component" value="Chromosome 4"/>
</dbReference>